<evidence type="ECO:0000313" key="2">
    <source>
        <dbReference type="Proteomes" id="UP000294527"/>
    </source>
</evidence>
<protein>
    <submittedName>
        <fullName evidence="1">Uncharacterized protein</fullName>
    </submittedName>
</protein>
<name>A0A4R4GGB9_9BACT</name>
<accession>A0A4R4GGB9</accession>
<gene>
    <name evidence="1" type="ORF">E1I98_04760</name>
</gene>
<proteinExistence type="predicted"/>
<organism evidence="1 2">
    <name type="scientific">Phocaeicola dorei</name>
    <dbReference type="NCBI Taxonomy" id="357276"/>
    <lineage>
        <taxon>Bacteria</taxon>
        <taxon>Pseudomonadati</taxon>
        <taxon>Bacteroidota</taxon>
        <taxon>Bacteroidia</taxon>
        <taxon>Bacteroidales</taxon>
        <taxon>Bacteroidaceae</taxon>
        <taxon>Phocaeicola</taxon>
    </lineage>
</organism>
<dbReference type="EMBL" id="SLTU01000001">
    <property type="protein sequence ID" value="TDA75728.1"/>
    <property type="molecule type" value="Genomic_DNA"/>
</dbReference>
<comment type="caution">
    <text evidence="1">The sequence shown here is derived from an EMBL/GenBank/DDBJ whole genome shotgun (WGS) entry which is preliminary data.</text>
</comment>
<reference evidence="1 2" key="1">
    <citation type="journal article" date="2019" name="Nat. Microbiol.">
        <title>Genomic variation and strain-specific functional adaptation in the human gut microbiome during early life.</title>
        <authorList>
            <person name="Vatanen T."/>
            <person name="Plichta D.R."/>
            <person name="Somani J."/>
            <person name="Munch P.C."/>
            <person name="Arthur T.D."/>
            <person name="Hall A.B."/>
            <person name="Rudolf S."/>
            <person name="Oakeley E.J."/>
            <person name="Ke X."/>
            <person name="Young R.A."/>
            <person name="Haiser H.J."/>
            <person name="Kolde R."/>
            <person name="Yassour M."/>
            <person name="Luopajarvi K."/>
            <person name="Siljander H."/>
            <person name="Virtanen S.M."/>
            <person name="Ilonen J."/>
            <person name="Uibo R."/>
            <person name="Tillmann V."/>
            <person name="Mokurov S."/>
            <person name="Dorshakova N."/>
            <person name="Porter J.A."/>
            <person name="McHardy A.C."/>
            <person name="Lahdesmaki H."/>
            <person name="Vlamakis H."/>
            <person name="Huttenhower C."/>
            <person name="Knip M."/>
            <person name="Xavier R.J."/>
        </authorList>
    </citation>
    <scope>NUCLEOTIDE SEQUENCE [LARGE SCALE GENOMIC DNA]</scope>
    <source>
        <strain evidence="1 2">RJX1047</strain>
    </source>
</reference>
<evidence type="ECO:0000313" key="1">
    <source>
        <dbReference type="EMBL" id="TDA75728.1"/>
    </source>
</evidence>
<dbReference type="AlphaFoldDB" id="A0A4R4GGB9"/>
<dbReference type="Proteomes" id="UP000294527">
    <property type="component" value="Unassembled WGS sequence"/>
</dbReference>
<sequence>MSWSIILIKTPLNDESDLSEVDEILPITDRNAFVDWMQNTFLISDDNLSDSEMILQLDNECGVEISWDDNESIENIHLCFHGGENEETILRFVKQLCSHWNCRAIDVEASEFMLL</sequence>
<dbReference type="RefSeq" id="WP_132140445.1">
    <property type="nucleotide sequence ID" value="NZ_JBDMNP010000049.1"/>
</dbReference>